<dbReference type="SUPFAM" id="SSF52540">
    <property type="entry name" value="P-loop containing nucleoside triphosphate hydrolases"/>
    <property type="match status" value="1"/>
</dbReference>
<keyword evidence="2" id="KW-0813">Transport</keyword>
<dbReference type="SMART" id="SM00382">
    <property type="entry name" value="AAA"/>
    <property type="match status" value="1"/>
</dbReference>
<name>A0A1H3I732_9FIRM</name>
<dbReference type="OrthoDB" id="9802264at2"/>
<accession>A0A1H3I732</accession>
<reference evidence="6 7" key="1">
    <citation type="submission" date="2016-10" db="EMBL/GenBank/DDBJ databases">
        <authorList>
            <person name="de Groot N.N."/>
        </authorList>
    </citation>
    <scope>NUCLEOTIDE SEQUENCE [LARGE SCALE GENOMIC DNA]</scope>
    <source>
        <strain evidence="6 7">DSM 14045</strain>
    </source>
</reference>
<evidence type="ECO:0000256" key="2">
    <source>
        <dbReference type="ARBA" id="ARBA00022448"/>
    </source>
</evidence>
<protein>
    <submittedName>
        <fullName evidence="6">Putative ABC transport system ATP-binding protein</fullName>
    </submittedName>
</protein>
<keyword evidence="4 6" id="KW-0067">ATP-binding</keyword>
<organism evidence="6 7">
    <name type="scientific">Lachnobacterium bovis DSM 14045</name>
    <dbReference type="NCBI Taxonomy" id="1122142"/>
    <lineage>
        <taxon>Bacteria</taxon>
        <taxon>Bacillati</taxon>
        <taxon>Bacillota</taxon>
        <taxon>Clostridia</taxon>
        <taxon>Lachnospirales</taxon>
        <taxon>Lachnospiraceae</taxon>
        <taxon>Lachnobacterium</taxon>
    </lineage>
</organism>
<dbReference type="GO" id="GO:0005524">
    <property type="term" value="F:ATP binding"/>
    <property type="evidence" value="ECO:0007669"/>
    <property type="project" value="UniProtKB-KW"/>
</dbReference>
<evidence type="ECO:0000256" key="1">
    <source>
        <dbReference type="ARBA" id="ARBA00005417"/>
    </source>
</evidence>
<dbReference type="eggNOG" id="COG1136">
    <property type="taxonomic scope" value="Bacteria"/>
</dbReference>
<dbReference type="Pfam" id="PF00005">
    <property type="entry name" value="ABC_tran"/>
    <property type="match status" value="1"/>
</dbReference>
<comment type="similarity">
    <text evidence="1">Belongs to the ABC transporter superfamily.</text>
</comment>
<evidence type="ECO:0000313" key="7">
    <source>
        <dbReference type="Proteomes" id="UP000183918"/>
    </source>
</evidence>
<feature type="domain" description="ABC transporter" evidence="5">
    <location>
        <begin position="31"/>
        <end position="249"/>
    </location>
</feature>
<dbReference type="InterPro" id="IPR003593">
    <property type="entry name" value="AAA+_ATPase"/>
</dbReference>
<dbReference type="PANTHER" id="PTHR42798:SF4">
    <property type="entry name" value="ABC TRANSPORTER DOMAIN-CONTAINING PROTEIN"/>
    <property type="match status" value="1"/>
</dbReference>
<evidence type="ECO:0000256" key="3">
    <source>
        <dbReference type="ARBA" id="ARBA00022741"/>
    </source>
</evidence>
<dbReference type="AlphaFoldDB" id="A0A1H3I732"/>
<sequence>MNIRNINQKQYLKQKQYFKQKQEHDRRKKILSLKNIKKISNGTTILDDVSVDFYESEMVGIYGESGAGKTSLLNIIGCFDNDFTGHVLMEDINIENLSSDQKANIRNKKIGFVVQDFSLIEEMTVYDNVALTLLFDKSVSFVNIRSKIVEALDKVGMKKYINKKIKLMSGGEKQRIAIARAIVNEPDILIADEPTGALDSKNTQKIMELFLQLNKQFNTTVILVSHDMNCINMCYRKIKMEDGHIESDE</sequence>
<dbReference type="Proteomes" id="UP000183918">
    <property type="component" value="Unassembled WGS sequence"/>
</dbReference>
<dbReference type="GO" id="GO:0016887">
    <property type="term" value="F:ATP hydrolysis activity"/>
    <property type="evidence" value="ECO:0007669"/>
    <property type="project" value="InterPro"/>
</dbReference>
<dbReference type="Gene3D" id="3.40.50.300">
    <property type="entry name" value="P-loop containing nucleotide triphosphate hydrolases"/>
    <property type="match status" value="1"/>
</dbReference>
<keyword evidence="3" id="KW-0547">Nucleotide-binding</keyword>
<dbReference type="STRING" id="1122142.SAMN02910414_01067"/>
<dbReference type="EMBL" id="FNPG01000011">
    <property type="protein sequence ID" value="SDY23265.1"/>
    <property type="molecule type" value="Genomic_DNA"/>
</dbReference>
<evidence type="ECO:0000259" key="5">
    <source>
        <dbReference type="PROSITE" id="PS50893"/>
    </source>
</evidence>
<dbReference type="InterPro" id="IPR027417">
    <property type="entry name" value="P-loop_NTPase"/>
</dbReference>
<dbReference type="RefSeq" id="WP_083354460.1">
    <property type="nucleotide sequence ID" value="NZ_FNPG01000011.1"/>
</dbReference>
<dbReference type="CDD" id="cd03255">
    <property type="entry name" value="ABC_MJ0796_LolCDE_FtsE"/>
    <property type="match status" value="1"/>
</dbReference>
<dbReference type="InterPro" id="IPR017911">
    <property type="entry name" value="MacB-like_ATP-bd"/>
</dbReference>
<dbReference type="PROSITE" id="PS50893">
    <property type="entry name" value="ABC_TRANSPORTER_2"/>
    <property type="match status" value="1"/>
</dbReference>
<dbReference type="InterPro" id="IPR017871">
    <property type="entry name" value="ABC_transporter-like_CS"/>
</dbReference>
<dbReference type="PROSITE" id="PS00211">
    <property type="entry name" value="ABC_TRANSPORTER_1"/>
    <property type="match status" value="1"/>
</dbReference>
<proteinExistence type="inferred from homology"/>
<evidence type="ECO:0000256" key="4">
    <source>
        <dbReference type="ARBA" id="ARBA00022840"/>
    </source>
</evidence>
<gene>
    <name evidence="6" type="ORF">SAMN02910414_01067</name>
</gene>
<dbReference type="InterPro" id="IPR003439">
    <property type="entry name" value="ABC_transporter-like_ATP-bd"/>
</dbReference>
<dbReference type="PANTHER" id="PTHR42798">
    <property type="entry name" value="LIPOPROTEIN-RELEASING SYSTEM ATP-BINDING PROTEIN LOLD"/>
    <property type="match status" value="1"/>
</dbReference>
<keyword evidence="7" id="KW-1185">Reference proteome</keyword>
<evidence type="ECO:0000313" key="6">
    <source>
        <dbReference type="EMBL" id="SDY23265.1"/>
    </source>
</evidence>